<evidence type="ECO:0000256" key="1">
    <source>
        <dbReference type="ARBA" id="ARBA00001933"/>
    </source>
</evidence>
<evidence type="ECO:0000256" key="5">
    <source>
        <dbReference type="ARBA" id="ARBA00022898"/>
    </source>
</evidence>
<dbReference type="KEGG" id="gtt:GUITHDRAFT_103164"/>
<comment type="similarity">
    <text evidence="6">Belongs to the class-I pyridoxal-phosphate-dependent aminotransferase family. Alanine aminotransferase subfamily.</text>
</comment>
<dbReference type="OMA" id="FGFECPP"/>
<dbReference type="Gene3D" id="3.40.640.10">
    <property type="entry name" value="Type I PLP-dependent aspartate aminotransferase-like (Major domain)"/>
    <property type="match status" value="1"/>
</dbReference>
<dbReference type="InterPro" id="IPR015424">
    <property type="entry name" value="PyrdxlP-dep_Trfase"/>
</dbReference>
<comment type="subunit">
    <text evidence="2">Homodimer.</text>
</comment>
<dbReference type="InterPro" id="IPR004839">
    <property type="entry name" value="Aminotransferase_I/II_large"/>
</dbReference>
<evidence type="ECO:0000256" key="6">
    <source>
        <dbReference type="ARBA" id="ARBA00025785"/>
    </source>
</evidence>
<evidence type="ECO:0000313" key="8">
    <source>
        <dbReference type="EMBL" id="EKX51247.1"/>
    </source>
</evidence>
<evidence type="ECO:0000256" key="4">
    <source>
        <dbReference type="ARBA" id="ARBA00022679"/>
    </source>
</evidence>
<comment type="cofactor">
    <cofactor evidence="1">
        <name>pyridoxal 5'-phosphate</name>
        <dbReference type="ChEBI" id="CHEBI:597326"/>
    </cofactor>
</comment>
<dbReference type="STRING" id="905079.L1JS25"/>
<dbReference type="FunFam" id="3.90.1150.10:FF:000010">
    <property type="entry name" value="Alanine aminotransferase 2"/>
    <property type="match status" value="1"/>
</dbReference>
<dbReference type="PaxDb" id="55529-EKX51247"/>
<feature type="domain" description="Aminotransferase class I/classII large" evidence="7">
    <location>
        <begin position="97"/>
        <end position="471"/>
    </location>
</feature>
<dbReference type="GeneID" id="17308041"/>
<dbReference type="GO" id="GO:0030170">
    <property type="term" value="F:pyridoxal phosphate binding"/>
    <property type="evidence" value="ECO:0007669"/>
    <property type="project" value="InterPro"/>
</dbReference>
<dbReference type="PANTHER" id="PTHR11751">
    <property type="entry name" value="ALANINE AMINOTRANSFERASE"/>
    <property type="match status" value="1"/>
</dbReference>
<evidence type="ECO:0000256" key="3">
    <source>
        <dbReference type="ARBA" id="ARBA00022576"/>
    </source>
</evidence>
<dbReference type="RefSeq" id="XP_005838227.1">
    <property type="nucleotide sequence ID" value="XM_005838170.1"/>
</dbReference>
<dbReference type="InterPro" id="IPR015422">
    <property type="entry name" value="PyrdxlP-dep_Trfase_small"/>
</dbReference>
<dbReference type="CDD" id="cd00609">
    <property type="entry name" value="AAT_like"/>
    <property type="match status" value="1"/>
</dbReference>
<dbReference type="GO" id="GO:0042853">
    <property type="term" value="P:L-alanine catabolic process"/>
    <property type="evidence" value="ECO:0007669"/>
    <property type="project" value="UniProtKB-UniPathway"/>
</dbReference>
<proteinExistence type="inferred from homology"/>
<dbReference type="HOGENOM" id="CLU_014254_3_0_1"/>
<reference evidence="9" key="3">
    <citation type="submission" date="2015-06" db="UniProtKB">
        <authorList>
            <consortium name="EnsemblProtists"/>
        </authorList>
    </citation>
    <scope>IDENTIFICATION</scope>
</reference>
<evidence type="ECO:0000313" key="10">
    <source>
        <dbReference type="Proteomes" id="UP000011087"/>
    </source>
</evidence>
<keyword evidence="5" id="KW-0663">Pyridoxal phosphate</keyword>
<evidence type="ECO:0000256" key="2">
    <source>
        <dbReference type="ARBA" id="ARBA00011738"/>
    </source>
</evidence>
<sequence length="483" mass="54279">MKPHVLQRRGIQLTAETINPKVLDAQYAIRGALVLRAMQHERNLKESVRMPFDEIIYCNIGNPQQLNQKPITFFRQVLALMDYPDLVEMPKAKKLFPEDAIERARMFFSNIPGGTGAYSESQGIRLVREHVAEYISKRDNLVASADDIFLTDGVSQGVNMSMNVLIRNEKDGILIPIPQYPLYTATISLNGGRAVGYFLKEEKGWSMDLGELDRAYQEAKNQGTNIRAMVVINPGNPTGQCLTEANIREVVKFCEHNNLVILADEVYQTPIYGETPFTSFRKVVTDMGSSVELISYHSVSKGMIGECGRRGGYMELRNIDTVVREQIYKLVSIGLCSNIAGQMMVDLMVKPPQEGEPSFALYQEEMNNLQESLTRRAHKLSTALNAMDNISCNAIEGALYAFPKIDIPYKAVQAAKDSGMTPDTFYCVELLDATGICVVPGSGFRQKKGSFHFRTTFLPSEEKMDIVIEKLQKFNKTFDTIYR</sequence>
<dbReference type="InterPro" id="IPR045088">
    <property type="entry name" value="ALAT1/2-like"/>
</dbReference>
<evidence type="ECO:0000313" key="9">
    <source>
        <dbReference type="EnsemblProtists" id="EKX51247"/>
    </source>
</evidence>
<dbReference type="Pfam" id="PF00155">
    <property type="entry name" value="Aminotran_1_2"/>
    <property type="match status" value="1"/>
</dbReference>
<dbReference type="InterPro" id="IPR015421">
    <property type="entry name" value="PyrdxlP-dep_Trfase_major"/>
</dbReference>
<gene>
    <name evidence="8" type="ORF">GUITHDRAFT_103164</name>
</gene>
<dbReference type="AlphaFoldDB" id="L1JS25"/>
<reference evidence="10" key="2">
    <citation type="submission" date="2012-11" db="EMBL/GenBank/DDBJ databases">
        <authorList>
            <person name="Kuo A."/>
            <person name="Curtis B.A."/>
            <person name="Tanifuji G."/>
            <person name="Burki F."/>
            <person name="Gruber A."/>
            <person name="Irimia M."/>
            <person name="Maruyama S."/>
            <person name="Arias M.C."/>
            <person name="Ball S.G."/>
            <person name="Gile G.H."/>
            <person name="Hirakawa Y."/>
            <person name="Hopkins J.F."/>
            <person name="Rensing S.A."/>
            <person name="Schmutz J."/>
            <person name="Symeonidi A."/>
            <person name="Elias M."/>
            <person name="Eveleigh R.J."/>
            <person name="Herman E.K."/>
            <person name="Klute M.J."/>
            <person name="Nakayama T."/>
            <person name="Obornik M."/>
            <person name="Reyes-Prieto A."/>
            <person name="Armbrust E.V."/>
            <person name="Aves S.J."/>
            <person name="Beiko R.G."/>
            <person name="Coutinho P."/>
            <person name="Dacks J.B."/>
            <person name="Durnford D.G."/>
            <person name="Fast N.M."/>
            <person name="Green B.R."/>
            <person name="Grisdale C."/>
            <person name="Hempe F."/>
            <person name="Henrissat B."/>
            <person name="Hoppner M.P."/>
            <person name="Ishida K.-I."/>
            <person name="Kim E."/>
            <person name="Koreny L."/>
            <person name="Kroth P.G."/>
            <person name="Liu Y."/>
            <person name="Malik S.-B."/>
            <person name="Maier U.G."/>
            <person name="McRose D."/>
            <person name="Mock T."/>
            <person name="Neilson J.A."/>
            <person name="Onodera N.T."/>
            <person name="Poole A.M."/>
            <person name="Pritham E.J."/>
            <person name="Richards T.A."/>
            <person name="Rocap G."/>
            <person name="Roy S.W."/>
            <person name="Sarai C."/>
            <person name="Schaack S."/>
            <person name="Shirato S."/>
            <person name="Slamovits C.H."/>
            <person name="Spencer D.F."/>
            <person name="Suzuki S."/>
            <person name="Worden A.Z."/>
            <person name="Zauner S."/>
            <person name="Barry K."/>
            <person name="Bell C."/>
            <person name="Bharti A.K."/>
            <person name="Crow J.A."/>
            <person name="Grimwood J."/>
            <person name="Kramer R."/>
            <person name="Lindquist E."/>
            <person name="Lucas S."/>
            <person name="Salamov A."/>
            <person name="McFadden G.I."/>
            <person name="Lane C.E."/>
            <person name="Keeling P.J."/>
            <person name="Gray M.W."/>
            <person name="Grigoriev I.V."/>
            <person name="Archibald J.M."/>
        </authorList>
    </citation>
    <scope>NUCLEOTIDE SEQUENCE</scope>
    <source>
        <strain evidence="10">CCMP2712</strain>
    </source>
</reference>
<dbReference type="FunFam" id="1.10.287.1970:FF:000001">
    <property type="entry name" value="Alanine aminotransferase 2"/>
    <property type="match status" value="1"/>
</dbReference>
<accession>L1JS25</accession>
<organism evidence="8">
    <name type="scientific">Guillardia theta (strain CCMP2712)</name>
    <name type="common">Cryptophyte</name>
    <dbReference type="NCBI Taxonomy" id="905079"/>
    <lineage>
        <taxon>Eukaryota</taxon>
        <taxon>Cryptophyceae</taxon>
        <taxon>Pyrenomonadales</taxon>
        <taxon>Geminigeraceae</taxon>
        <taxon>Guillardia</taxon>
    </lineage>
</organism>
<name>L1JS25_GUITC</name>
<protein>
    <recommendedName>
        <fullName evidence="7">Aminotransferase class I/classII large domain-containing protein</fullName>
    </recommendedName>
</protein>
<reference evidence="8 10" key="1">
    <citation type="journal article" date="2012" name="Nature">
        <title>Algal genomes reveal evolutionary mosaicism and the fate of nucleomorphs.</title>
        <authorList>
            <consortium name="DOE Joint Genome Institute"/>
            <person name="Curtis B.A."/>
            <person name="Tanifuji G."/>
            <person name="Burki F."/>
            <person name="Gruber A."/>
            <person name="Irimia M."/>
            <person name="Maruyama S."/>
            <person name="Arias M.C."/>
            <person name="Ball S.G."/>
            <person name="Gile G.H."/>
            <person name="Hirakawa Y."/>
            <person name="Hopkins J.F."/>
            <person name="Kuo A."/>
            <person name="Rensing S.A."/>
            <person name="Schmutz J."/>
            <person name="Symeonidi A."/>
            <person name="Elias M."/>
            <person name="Eveleigh R.J."/>
            <person name="Herman E.K."/>
            <person name="Klute M.J."/>
            <person name="Nakayama T."/>
            <person name="Obornik M."/>
            <person name="Reyes-Prieto A."/>
            <person name="Armbrust E.V."/>
            <person name="Aves S.J."/>
            <person name="Beiko R.G."/>
            <person name="Coutinho P."/>
            <person name="Dacks J.B."/>
            <person name="Durnford D.G."/>
            <person name="Fast N.M."/>
            <person name="Green B.R."/>
            <person name="Grisdale C.J."/>
            <person name="Hempel F."/>
            <person name="Henrissat B."/>
            <person name="Hoppner M.P."/>
            <person name="Ishida K."/>
            <person name="Kim E."/>
            <person name="Koreny L."/>
            <person name="Kroth P.G."/>
            <person name="Liu Y."/>
            <person name="Malik S.B."/>
            <person name="Maier U.G."/>
            <person name="McRose D."/>
            <person name="Mock T."/>
            <person name="Neilson J.A."/>
            <person name="Onodera N.T."/>
            <person name="Poole A.M."/>
            <person name="Pritham E.J."/>
            <person name="Richards T.A."/>
            <person name="Rocap G."/>
            <person name="Roy S.W."/>
            <person name="Sarai C."/>
            <person name="Schaack S."/>
            <person name="Shirato S."/>
            <person name="Slamovits C.H."/>
            <person name="Spencer D.F."/>
            <person name="Suzuki S."/>
            <person name="Worden A.Z."/>
            <person name="Zauner S."/>
            <person name="Barry K."/>
            <person name="Bell C."/>
            <person name="Bharti A.K."/>
            <person name="Crow J.A."/>
            <person name="Grimwood J."/>
            <person name="Kramer R."/>
            <person name="Lindquist E."/>
            <person name="Lucas S."/>
            <person name="Salamov A."/>
            <person name="McFadden G.I."/>
            <person name="Lane C.E."/>
            <person name="Keeling P.J."/>
            <person name="Gray M.W."/>
            <person name="Grigoriev I.V."/>
            <person name="Archibald J.M."/>
        </authorList>
    </citation>
    <scope>NUCLEOTIDE SEQUENCE</scope>
    <source>
        <strain evidence="8 10">CCMP2712</strain>
    </source>
</reference>
<dbReference type="UniPathway" id="UPA00528">
    <property type="reaction ID" value="UER00586"/>
</dbReference>
<dbReference type="Gene3D" id="3.90.1150.10">
    <property type="entry name" value="Aspartate Aminotransferase, domain 1"/>
    <property type="match status" value="1"/>
</dbReference>
<dbReference type="OrthoDB" id="1732682at2759"/>
<dbReference type="eggNOG" id="KOG0258">
    <property type="taxonomic scope" value="Eukaryota"/>
</dbReference>
<dbReference type="SUPFAM" id="SSF53383">
    <property type="entry name" value="PLP-dependent transferases"/>
    <property type="match status" value="1"/>
</dbReference>
<dbReference type="Proteomes" id="UP000011087">
    <property type="component" value="Unassembled WGS sequence"/>
</dbReference>
<keyword evidence="3" id="KW-0032">Aminotransferase</keyword>
<dbReference type="FunFam" id="3.40.640.10:FF:000012">
    <property type="entry name" value="alanine aminotransferase 2"/>
    <property type="match status" value="1"/>
</dbReference>
<dbReference type="PANTHER" id="PTHR11751:SF29">
    <property type="entry name" value="ALANINE TRANSAMINASE"/>
    <property type="match status" value="1"/>
</dbReference>
<dbReference type="GO" id="GO:0008483">
    <property type="term" value="F:transaminase activity"/>
    <property type="evidence" value="ECO:0007669"/>
    <property type="project" value="UniProtKB-KW"/>
</dbReference>
<dbReference type="Gene3D" id="1.10.287.1970">
    <property type="match status" value="1"/>
</dbReference>
<dbReference type="EnsemblProtists" id="EKX51247">
    <property type="protein sequence ID" value="EKX51247"/>
    <property type="gene ID" value="GUITHDRAFT_103164"/>
</dbReference>
<dbReference type="EMBL" id="JH992976">
    <property type="protein sequence ID" value="EKX51247.1"/>
    <property type="molecule type" value="Genomic_DNA"/>
</dbReference>
<keyword evidence="10" id="KW-1185">Reference proteome</keyword>
<keyword evidence="4" id="KW-0808">Transferase</keyword>
<evidence type="ECO:0000259" key="7">
    <source>
        <dbReference type="Pfam" id="PF00155"/>
    </source>
</evidence>